<dbReference type="PRINTS" id="PR00459">
    <property type="entry name" value="ASPEROXIDASE"/>
</dbReference>
<protein>
    <recommendedName>
        <fullName evidence="8">Peroxidase</fullName>
        <ecNumber evidence="8">1.11.1.-</ecNumber>
    </recommendedName>
</protein>
<accession>A0AAI9SVQ3</accession>
<dbReference type="Proteomes" id="UP001202479">
    <property type="component" value="Unassembled WGS sequence"/>
</dbReference>
<dbReference type="EMBL" id="JAHUZD010000124">
    <property type="protein sequence ID" value="KAI3403571.2"/>
    <property type="molecule type" value="Genomic_DNA"/>
</dbReference>
<evidence type="ECO:0000256" key="7">
    <source>
        <dbReference type="ARBA" id="ARBA00023004"/>
    </source>
</evidence>
<evidence type="ECO:0000256" key="5">
    <source>
        <dbReference type="ARBA" id="ARBA00022723"/>
    </source>
</evidence>
<keyword evidence="11" id="KW-1185">Reference proteome</keyword>
<evidence type="ECO:0000256" key="1">
    <source>
        <dbReference type="ARBA" id="ARBA00003917"/>
    </source>
</evidence>
<dbReference type="SUPFAM" id="SSF48113">
    <property type="entry name" value="Heme-dependent peroxidases"/>
    <property type="match status" value="1"/>
</dbReference>
<dbReference type="FunFam" id="1.10.420.10:FF:000009">
    <property type="entry name" value="Ascorbate peroxidase"/>
    <property type="match status" value="1"/>
</dbReference>
<dbReference type="InterPro" id="IPR010255">
    <property type="entry name" value="Haem_peroxidase_sf"/>
</dbReference>
<dbReference type="InterPro" id="IPR044831">
    <property type="entry name" value="Ccp1-like"/>
</dbReference>
<dbReference type="GO" id="GO:0046872">
    <property type="term" value="F:metal ion binding"/>
    <property type="evidence" value="ECO:0007669"/>
    <property type="project" value="UniProtKB-UniRule"/>
</dbReference>
<organism evidence="10 11">
    <name type="scientific">Candida oxycetoniae</name>
    <dbReference type="NCBI Taxonomy" id="497107"/>
    <lineage>
        <taxon>Eukaryota</taxon>
        <taxon>Fungi</taxon>
        <taxon>Dikarya</taxon>
        <taxon>Ascomycota</taxon>
        <taxon>Saccharomycotina</taxon>
        <taxon>Pichiomycetes</taxon>
        <taxon>Debaryomycetaceae</taxon>
        <taxon>Candida/Lodderomyces clade</taxon>
        <taxon>Candida</taxon>
    </lineage>
</organism>
<keyword evidence="6 8" id="KW-0560">Oxidoreductase</keyword>
<evidence type="ECO:0000256" key="2">
    <source>
        <dbReference type="ARBA" id="ARBA00005997"/>
    </source>
</evidence>
<keyword evidence="4" id="KW-0349">Heme</keyword>
<dbReference type="InterPro" id="IPR002016">
    <property type="entry name" value="Haem_peroxidase"/>
</dbReference>
<sequence>MQRYEGYNAYLRYKLRICHQPAPTTIDSFTRSTTDPKYIEQVKSAIQKILPSNHDDGSLAPVILRLAWHACATYDSQTKIGGSNGATMRFIPEINDEGNMGLEIARAALEPIKQKFSKITYSDLWTLAGKVAIESLGGPYIPWFPGRYDCLDTKYVPPAGLLPFGDKAANHIRTTFTRLGFSDQETVALIGAHNLGRCHKHISGWEGKWTREPLQFSSEFFKALVHESWHQGEVPETGKTQYYNEDGTLMMLNTDMELIRDPSYRTWVMEYAKDEEKFFVDFSKAFAKLLELGIERDEYGNVIFKKNL</sequence>
<evidence type="ECO:0000256" key="6">
    <source>
        <dbReference type="ARBA" id="ARBA00023002"/>
    </source>
</evidence>
<dbReference type="PROSITE" id="PS50873">
    <property type="entry name" value="PEROXIDASE_4"/>
    <property type="match status" value="1"/>
</dbReference>
<evidence type="ECO:0000256" key="4">
    <source>
        <dbReference type="ARBA" id="ARBA00022617"/>
    </source>
</evidence>
<dbReference type="GO" id="GO:0000302">
    <property type="term" value="P:response to reactive oxygen species"/>
    <property type="evidence" value="ECO:0007669"/>
    <property type="project" value="TreeGrafter"/>
</dbReference>
<keyword evidence="5" id="KW-0479">Metal-binding</keyword>
<name>A0AAI9SVQ3_9ASCO</name>
<dbReference type="PRINTS" id="PR00458">
    <property type="entry name" value="PEROXIDASE"/>
</dbReference>
<evidence type="ECO:0000256" key="3">
    <source>
        <dbReference type="ARBA" id="ARBA00022559"/>
    </source>
</evidence>
<dbReference type="Gene3D" id="1.10.520.10">
    <property type="match status" value="1"/>
</dbReference>
<dbReference type="InterPro" id="IPR002207">
    <property type="entry name" value="Peroxidase_I"/>
</dbReference>
<comment type="caution">
    <text evidence="10">The sequence shown here is derived from an EMBL/GenBank/DDBJ whole genome shotgun (WGS) entry which is preliminary data.</text>
</comment>
<keyword evidence="3 8" id="KW-0575">Peroxidase</keyword>
<dbReference type="RefSeq" id="XP_049179318.1">
    <property type="nucleotide sequence ID" value="XM_049324967.1"/>
</dbReference>
<evidence type="ECO:0000256" key="8">
    <source>
        <dbReference type="RuleBase" id="RU363051"/>
    </source>
</evidence>
<dbReference type="InterPro" id="IPR019794">
    <property type="entry name" value="Peroxidases_AS"/>
</dbReference>
<dbReference type="PANTHER" id="PTHR31356:SF36">
    <property type="entry name" value="L-ASCORBATE PEROXIDASE 3"/>
    <property type="match status" value="1"/>
</dbReference>
<comment type="similarity">
    <text evidence="2">Belongs to the peroxidase family. Cytochrome c peroxidase subfamily.</text>
</comment>
<evidence type="ECO:0000313" key="10">
    <source>
        <dbReference type="EMBL" id="KAI3403571.2"/>
    </source>
</evidence>
<keyword evidence="7" id="KW-0408">Iron</keyword>
<dbReference type="GO" id="GO:0042744">
    <property type="term" value="P:hydrogen peroxide catabolic process"/>
    <property type="evidence" value="ECO:0007669"/>
    <property type="project" value="TreeGrafter"/>
</dbReference>
<dbReference type="GO" id="GO:0004601">
    <property type="term" value="F:peroxidase activity"/>
    <property type="evidence" value="ECO:0007669"/>
    <property type="project" value="UniProtKB-KW"/>
</dbReference>
<dbReference type="GO" id="GO:0020037">
    <property type="term" value="F:heme binding"/>
    <property type="evidence" value="ECO:0007669"/>
    <property type="project" value="UniProtKB-UniRule"/>
</dbReference>
<dbReference type="GO" id="GO:0034599">
    <property type="term" value="P:cellular response to oxidative stress"/>
    <property type="evidence" value="ECO:0007669"/>
    <property type="project" value="InterPro"/>
</dbReference>
<dbReference type="PANTHER" id="PTHR31356">
    <property type="entry name" value="THYLAKOID LUMENAL 29 KDA PROTEIN, CHLOROPLASTIC-RELATED"/>
    <property type="match status" value="1"/>
</dbReference>
<evidence type="ECO:0000259" key="9">
    <source>
        <dbReference type="PROSITE" id="PS50873"/>
    </source>
</evidence>
<dbReference type="PROSITE" id="PS00436">
    <property type="entry name" value="PEROXIDASE_2"/>
    <property type="match status" value="1"/>
</dbReference>
<dbReference type="EC" id="1.11.1.-" evidence="8"/>
<feature type="domain" description="Plant heme peroxidase family profile" evidence="9">
    <location>
        <begin position="56"/>
        <end position="302"/>
    </location>
</feature>
<reference evidence="10" key="1">
    <citation type="journal article" date="2022" name="DNA Res.">
        <title>Genome analysis of five recently described species of the CUG-Ser clade uncovers Candida theae as a new hybrid lineage with pathogenic potential in the Candida parapsilosis species complex.</title>
        <authorList>
            <person name="Mixao V."/>
            <person name="Del Olmo V."/>
            <person name="Hegedusova E."/>
            <person name="Saus E."/>
            <person name="Pryszcz L."/>
            <person name="Cillingova A."/>
            <person name="Nosek J."/>
            <person name="Gabaldon T."/>
        </authorList>
    </citation>
    <scope>NUCLEOTIDE SEQUENCE</scope>
    <source>
        <strain evidence="10">CBS 10844</strain>
    </source>
</reference>
<comment type="function">
    <text evidence="1">Destroys radicals which are normally produced within the cells and which are toxic to biological systems.</text>
</comment>
<dbReference type="GeneID" id="73381231"/>
<gene>
    <name evidence="10" type="ORF">KGF56_003616</name>
</gene>
<proteinExistence type="inferred from homology"/>
<evidence type="ECO:0000313" key="11">
    <source>
        <dbReference type="Proteomes" id="UP001202479"/>
    </source>
</evidence>
<dbReference type="Pfam" id="PF00141">
    <property type="entry name" value="peroxidase"/>
    <property type="match status" value="1"/>
</dbReference>
<dbReference type="Gene3D" id="1.10.420.10">
    <property type="entry name" value="Peroxidase, domain 2"/>
    <property type="match status" value="1"/>
</dbReference>
<dbReference type="AlphaFoldDB" id="A0AAI9SVQ3"/>